<proteinExistence type="predicted"/>
<accession>A0ACC2ZT45</accession>
<evidence type="ECO:0000313" key="1">
    <source>
        <dbReference type="EMBL" id="KAJ9650600.1"/>
    </source>
</evidence>
<evidence type="ECO:0000313" key="2">
    <source>
        <dbReference type="Proteomes" id="UP001172386"/>
    </source>
</evidence>
<keyword evidence="2" id="KW-1185">Reference proteome</keyword>
<reference evidence="1" key="1">
    <citation type="submission" date="2022-10" db="EMBL/GenBank/DDBJ databases">
        <title>Culturing micro-colonial fungi from biological soil crusts in the Mojave desert and describing Neophaeococcomyces mojavensis, and introducing the new genera and species Taxawa tesnikishii.</title>
        <authorList>
            <person name="Kurbessoian T."/>
            <person name="Stajich J.E."/>
        </authorList>
    </citation>
    <scope>NUCLEOTIDE SEQUENCE</scope>
    <source>
        <strain evidence="1">JES_112</strain>
    </source>
</reference>
<dbReference type="Proteomes" id="UP001172386">
    <property type="component" value="Unassembled WGS sequence"/>
</dbReference>
<name>A0ACC2ZT45_9EURO</name>
<gene>
    <name evidence="1" type="ORF">H2198_010107</name>
</gene>
<sequence length="199" mass="21391">MAASAFSVPAAIVGLRARIPGQHDVQRALIHRPPIRRFRQTAALSRLPDPMAKLLVLHGPNLNLLGTREPEVYGHTTLADIDQALAAQASAAGHAVESLQSNAEHVLVDRVQAARNDGTAFILINPAAFTHTSVALRDALAAVAVPFIEIHLSNPHTREPFRQHSYFSDKAVGVVCGFGADSYRYAMDAALLRVQAARA</sequence>
<protein>
    <submittedName>
        <fullName evidence="1">Uncharacterized protein</fullName>
    </submittedName>
</protein>
<comment type="caution">
    <text evidence="1">The sequence shown here is derived from an EMBL/GenBank/DDBJ whole genome shotgun (WGS) entry which is preliminary data.</text>
</comment>
<organism evidence="1 2">
    <name type="scientific">Neophaeococcomyces mojaviensis</name>
    <dbReference type="NCBI Taxonomy" id="3383035"/>
    <lineage>
        <taxon>Eukaryota</taxon>
        <taxon>Fungi</taxon>
        <taxon>Dikarya</taxon>
        <taxon>Ascomycota</taxon>
        <taxon>Pezizomycotina</taxon>
        <taxon>Eurotiomycetes</taxon>
        <taxon>Chaetothyriomycetidae</taxon>
        <taxon>Chaetothyriales</taxon>
        <taxon>Chaetothyriales incertae sedis</taxon>
        <taxon>Neophaeococcomyces</taxon>
    </lineage>
</organism>
<dbReference type="EMBL" id="JAPDRQ010000327">
    <property type="protein sequence ID" value="KAJ9650600.1"/>
    <property type="molecule type" value="Genomic_DNA"/>
</dbReference>